<feature type="transmembrane region" description="Helical" evidence="1">
    <location>
        <begin position="1239"/>
        <end position="1256"/>
    </location>
</feature>
<dbReference type="OrthoDB" id="307367at2759"/>
<proteinExistence type="predicted"/>
<evidence type="ECO:0000256" key="2">
    <source>
        <dbReference type="SAM" id="SignalP"/>
    </source>
</evidence>
<evidence type="ECO:0008006" key="5">
    <source>
        <dbReference type="Google" id="ProtNLM"/>
    </source>
</evidence>
<organism evidence="3 4">
    <name type="scientific">Paramecium octaurelia</name>
    <dbReference type="NCBI Taxonomy" id="43137"/>
    <lineage>
        <taxon>Eukaryota</taxon>
        <taxon>Sar</taxon>
        <taxon>Alveolata</taxon>
        <taxon>Ciliophora</taxon>
        <taxon>Intramacronucleata</taxon>
        <taxon>Oligohymenophorea</taxon>
        <taxon>Peniculida</taxon>
        <taxon>Parameciidae</taxon>
        <taxon>Paramecium</taxon>
    </lineage>
</organism>
<sequence length="1274" mass="151240">MNQICNFISLLSCLIYINCWDNIQIIESEEQSYLYFLENERHYLLDSKLAIPFTNKDDLLQKLNESSSLQLLQKQQELDVIFNKEDAILLPFIRQSGKYIDICYLQHQIINCKLRINNTLYNEELIVNEIQSNQIFIPSNSCQNAYLLQEDLFLLQCHNPINQFQYFLINNYSEIVDEITIDLSHNCRFDSKFQQNRVFINSMECEVSIVLVLEIIYLDDKLQFNKNFTKLHELANFPNQDNLIDLKICQSNLILLGFINMLSSYNLEDKSFKNMKWSYQKWFPYLQTCFPLIIRTALQVQSKIDYQYSPALNKILESESLLKSIKVEDELCVNLYENQAIIMYGFFFQQTIQNVKQIFKISTLPFLVTLNKNNNIAFYKIACLNKYVEYNHSPFIGVVMKGAFYNINSQIIFYYATQRYSIKYPLDINITNSVEIQHNQIINNNFKIDINKLYLSIPFYLDLEFDEDRNHFEFKNELIFTYYLKLQIKQILRVVSFEMDCLLIIYKDWNQKFMANIKNGEFQKNMVLIATTQEFQVEVYKTNSGYIIILIGSKLLMKFRIFNYKDLELIHQYKPKSNIIGYKNEVSSIICLLADNTTYKYQFENFIDYSLTKNKEFRDYQKKKQEEKYTDFRVPYLYIDYEDSIIRMKSIKPDLHDYVISVDGQIIQSNLFVNQKRILLIVKKENQISLQLYFFDLEYIVFLYEIPIFEFQVVFPIQFKEYGKLFCIITRKDGQEYLFLYDITQQGRFCLRWISIKLPNLINFELVAESGIFVQILTDKIVVTYPTLSINIKSLNASFSAIINTQIKFQVKSYISSIPSSFIIYLCTINKDNILKYKPDAEFKRILLNSQNKIINLDSIFGSINNLKLSDACQGSLTEPIQVVSNIQLKCWSINKRFCLITKSLLIYDYFGLNQVISIPFENIILNNLIRSTYNTKLFIYNPQLNTLIISYLNENLEMEEETTINSPFQGMADHTIHITSIQLIKDILIEETQHFFSIYQKEEKELNILCQVYNEEMRQIEYLFKNDSEFILLILELNSIISLLSCQENTNELKTNNDFKPTFQIVSFHILNYFIQNQEIQITVALFCPQDVAYIYEFTFDFKLMTLLKQSNYQQLRYSNIIFESFLKVSDTIYLMKGKSQNSTSSYYLYQINISKPVELIDYFYKYEKDGEIQVYNETHFIQIQRDNDDTNNANIFLLEIDYYRLYLKQNCDLVLKNDVSILYSHIVLEDNLKNKSFMPFYVEVVTFLLILLFIRKNKKINVSRNNAGIRIK</sequence>
<dbReference type="AlphaFoldDB" id="A0A8S1V0V4"/>
<keyword evidence="2" id="KW-0732">Signal</keyword>
<feature type="chain" id="PRO_5035931316" description="Transmembrane protein" evidence="2">
    <location>
        <begin position="20"/>
        <end position="1274"/>
    </location>
</feature>
<name>A0A8S1V0V4_PAROT</name>
<comment type="caution">
    <text evidence="3">The sequence shown here is derived from an EMBL/GenBank/DDBJ whole genome shotgun (WGS) entry which is preliminary data.</text>
</comment>
<evidence type="ECO:0000313" key="4">
    <source>
        <dbReference type="Proteomes" id="UP000683925"/>
    </source>
</evidence>
<accession>A0A8S1V0V4</accession>
<protein>
    <recommendedName>
        <fullName evidence="5">Transmembrane protein</fullName>
    </recommendedName>
</protein>
<keyword evidence="1" id="KW-1133">Transmembrane helix</keyword>
<evidence type="ECO:0000256" key="1">
    <source>
        <dbReference type="SAM" id="Phobius"/>
    </source>
</evidence>
<dbReference type="Proteomes" id="UP000683925">
    <property type="component" value="Unassembled WGS sequence"/>
</dbReference>
<keyword evidence="4" id="KW-1185">Reference proteome</keyword>
<gene>
    <name evidence="3" type="ORF">POCTA_138.1.T0540040</name>
</gene>
<keyword evidence="1" id="KW-0472">Membrane</keyword>
<keyword evidence="1" id="KW-0812">Transmembrane</keyword>
<evidence type="ECO:0000313" key="3">
    <source>
        <dbReference type="EMBL" id="CAD8169622.1"/>
    </source>
</evidence>
<dbReference type="EMBL" id="CAJJDP010000054">
    <property type="protein sequence ID" value="CAD8169622.1"/>
    <property type="molecule type" value="Genomic_DNA"/>
</dbReference>
<reference evidence="3" key="1">
    <citation type="submission" date="2021-01" db="EMBL/GenBank/DDBJ databases">
        <authorList>
            <consortium name="Genoscope - CEA"/>
            <person name="William W."/>
        </authorList>
    </citation>
    <scope>NUCLEOTIDE SEQUENCE</scope>
</reference>
<feature type="signal peptide" evidence="2">
    <location>
        <begin position="1"/>
        <end position="19"/>
    </location>
</feature>
<dbReference type="OMA" id="YIDICYL"/>